<reference evidence="4 5" key="1">
    <citation type="journal article" date="2018" name="Arch. Microbiol.">
        <title>New insights into the metabolic potential of the phototrophic purple bacterium Rhodopila globiformis DSM 161(T) from its draft genome sequence and evidence for a vanadium-dependent nitrogenase.</title>
        <authorList>
            <person name="Imhoff J.F."/>
            <person name="Rahn T."/>
            <person name="Kunzel S."/>
            <person name="Neulinger S.C."/>
        </authorList>
    </citation>
    <scope>NUCLEOTIDE SEQUENCE [LARGE SCALE GENOMIC DNA]</scope>
    <source>
        <strain evidence="4 5">DSM 161</strain>
    </source>
</reference>
<feature type="domain" description="Resolvase/invertase-type recombinase catalytic" evidence="3">
    <location>
        <begin position="1"/>
        <end position="108"/>
    </location>
</feature>
<dbReference type="Proteomes" id="UP000239724">
    <property type="component" value="Unassembled WGS sequence"/>
</dbReference>
<evidence type="ECO:0000313" key="4">
    <source>
        <dbReference type="EMBL" id="PPQ33470.1"/>
    </source>
</evidence>
<dbReference type="SUPFAM" id="SSF53041">
    <property type="entry name" value="Resolvase-like"/>
    <property type="match status" value="1"/>
</dbReference>
<dbReference type="GO" id="GO:0000150">
    <property type="term" value="F:DNA strand exchange activity"/>
    <property type="evidence" value="ECO:0007669"/>
    <property type="project" value="InterPro"/>
</dbReference>
<dbReference type="InterPro" id="IPR006119">
    <property type="entry name" value="Resolv_N"/>
</dbReference>
<dbReference type="InterPro" id="IPR036162">
    <property type="entry name" value="Resolvase-like_N_sf"/>
</dbReference>
<evidence type="ECO:0000256" key="1">
    <source>
        <dbReference type="ARBA" id="ARBA00023125"/>
    </source>
</evidence>
<dbReference type="CDD" id="cd03768">
    <property type="entry name" value="SR_ResInv"/>
    <property type="match status" value="1"/>
</dbReference>
<protein>
    <recommendedName>
        <fullName evidence="3">Resolvase/invertase-type recombinase catalytic domain-containing protein</fullName>
    </recommendedName>
</protein>
<comment type="caution">
    <text evidence="4">The sequence shown here is derived from an EMBL/GenBank/DDBJ whole genome shotgun (WGS) entry which is preliminary data.</text>
</comment>
<accession>A0A2S6NFV7</accession>
<dbReference type="GO" id="GO:0003677">
    <property type="term" value="F:DNA binding"/>
    <property type="evidence" value="ECO:0007669"/>
    <property type="project" value="UniProtKB-KW"/>
</dbReference>
<keyword evidence="1" id="KW-0238">DNA-binding</keyword>
<dbReference type="PROSITE" id="PS51736">
    <property type="entry name" value="RECOMBINASES_3"/>
    <property type="match status" value="1"/>
</dbReference>
<dbReference type="EMBL" id="NHRY01000144">
    <property type="protein sequence ID" value="PPQ33470.1"/>
    <property type="molecule type" value="Genomic_DNA"/>
</dbReference>
<keyword evidence="2" id="KW-0233">DNA recombination</keyword>
<proteinExistence type="predicted"/>
<dbReference type="InterPro" id="IPR050639">
    <property type="entry name" value="SSR_resolvase"/>
</dbReference>
<organism evidence="4 5">
    <name type="scientific">Rhodopila globiformis</name>
    <name type="common">Rhodopseudomonas globiformis</name>
    <dbReference type="NCBI Taxonomy" id="1071"/>
    <lineage>
        <taxon>Bacteria</taxon>
        <taxon>Pseudomonadati</taxon>
        <taxon>Pseudomonadota</taxon>
        <taxon>Alphaproteobacteria</taxon>
        <taxon>Acetobacterales</taxon>
        <taxon>Acetobacteraceae</taxon>
        <taxon>Rhodopila</taxon>
    </lineage>
</organism>
<dbReference type="AlphaFoldDB" id="A0A2S6NFV7"/>
<evidence type="ECO:0000256" key="2">
    <source>
        <dbReference type="ARBA" id="ARBA00023172"/>
    </source>
</evidence>
<name>A0A2S6NFV7_RHOGL</name>
<evidence type="ECO:0000259" key="3">
    <source>
        <dbReference type="PROSITE" id="PS51736"/>
    </source>
</evidence>
<sequence>MRFILHQYLFPRIGRDSGSTAGLSLKSPRFLSSRWGPPHLARSLEHLLDVVRTLEARGAYLRVLGDPIDTATPQGRFMLQMLGAVAEFERALIRERVASGLARAAREGRRGGNPGVVARDPEALRRLRHAREDAYLARVTAHASEWLPLVIRLRTEEGRTWDDRAEIVGKRSRRTRPLQLSFAIFAASVGRYRPISPCFP</sequence>
<dbReference type="RefSeq" id="WP_104519493.1">
    <property type="nucleotide sequence ID" value="NZ_NHRY01000144.1"/>
</dbReference>
<dbReference type="OrthoDB" id="2290206at2"/>
<dbReference type="Gene3D" id="3.40.50.1390">
    <property type="entry name" value="Resolvase, N-terminal catalytic domain"/>
    <property type="match status" value="1"/>
</dbReference>
<dbReference type="PANTHER" id="PTHR30461:SF2">
    <property type="entry name" value="SERINE RECOMBINASE PINE-RELATED"/>
    <property type="match status" value="1"/>
</dbReference>
<gene>
    <name evidence="4" type="ORF">CCS01_14150</name>
</gene>
<dbReference type="SMART" id="SM00857">
    <property type="entry name" value="Resolvase"/>
    <property type="match status" value="1"/>
</dbReference>
<dbReference type="PANTHER" id="PTHR30461">
    <property type="entry name" value="DNA-INVERTASE FROM LAMBDOID PROPHAGE"/>
    <property type="match status" value="1"/>
</dbReference>
<keyword evidence="5" id="KW-1185">Reference proteome</keyword>
<dbReference type="Pfam" id="PF00239">
    <property type="entry name" value="Resolvase"/>
    <property type="match status" value="1"/>
</dbReference>
<evidence type="ECO:0000313" key="5">
    <source>
        <dbReference type="Proteomes" id="UP000239724"/>
    </source>
</evidence>